<evidence type="ECO:0000313" key="2">
    <source>
        <dbReference type="EMBL" id="GAA4083915.1"/>
    </source>
</evidence>
<dbReference type="InterPro" id="IPR037523">
    <property type="entry name" value="VOC_core"/>
</dbReference>
<dbReference type="Pfam" id="PF00903">
    <property type="entry name" value="Glyoxalase"/>
    <property type="match status" value="1"/>
</dbReference>
<dbReference type="RefSeq" id="WP_345100197.1">
    <property type="nucleotide sequence ID" value="NZ_BAABCV010000001.1"/>
</dbReference>
<reference evidence="3" key="1">
    <citation type="journal article" date="2019" name="Int. J. Syst. Evol. Microbiol.">
        <title>The Global Catalogue of Microorganisms (GCM) 10K type strain sequencing project: providing services to taxonomists for standard genome sequencing and annotation.</title>
        <authorList>
            <consortium name="The Broad Institute Genomics Platform"/>
            <consortium name="The Broad Institute Genome Sequencing Center for Infectious Disease"/>
            <person name="Wu L."/>
            <person name="Ma J."/>
        </authorList>
    </citation>
    <scope>NUCLEOTIDE SEQUENCE [LARGE SCALE GENOMIC DNA]</scope>
    <source>
        <strain evidence="3">JCM 17085</strain>
    </source>
</reference>
<accession>A0ABP7W904</accession>
<dbReference type="SUPFAM" id="SSF54593">
    <property type="entry name" value="Glyoxalase/Bleomycin resistance protein/Dihydroxybiphenyl dioxygenase"/>
    <property type="match status" value="1"/>
</dbReference>
<keyword evidence="3" id="KW-1185">Reference proteome</keyword>
<comment type="caution">
    <text evidence="2">The sequence shown here is derived from an EMBL/GenBank/DDBJ whole genome shotgun (WGS) entry which is preliminary data.</text>
</comment>
<dbReference type="EMBL" id="BAABCV010000001">
    <property type="protein sequence ID" value="GAA4083915.1"/>
    <property type="molecule type" value="Genomic_DNA"/>
</dbReference>
<feature type="domain" description="VOC" evidence="1">
    <location>
        <begin position="2"/>
        <end position="114"/>
    </location>
</feature>
<dbReference type="PANTHER" id="PTHR36503:SF1">
    <property type="entry name" value="BLR2520 PROTEIN"/>
    <property type="match status" value="1"/>
</dbReference>
<evidence type="ECO:0000259" key="1">
    <source>
        <dbReference type="PROSITE" id="PS51819"/>
    </source>
</evidence>
<sequence>MKIESVIPILYSDDVKRSIAYYTDVLGFEEHWSWDEEPSFGGVVDGNTAIFFCKGNQGHKGTWLAINVDNVDEYFETIKSKGALILSEPDTKPWFMREMLVKDPDGHILRIGHGTE</sequence>
<gene>
    <name evidence="2" type="ORF">GCM10022392_00760</name>
</gene>
<dbReference type="Proteomes" id="UP001500841">
    <property type="component" value="Unassembled WGS sequence"/>
</dbReference>
<organism evidence="2 3">
    <name type="scientific">Mucilaginibacter panaciglaebae</name>
    <dbReference type="NCBI Taxonomy" id="502331"/>
    <lineage>
        <taxon>Bacteria</taxon>
        <taxon>Pseudomonadati</taxon>
        <taxon>Bacteroidota</taxon>
        <taxon>Sphingobacteriia</taxon>
        <taxon>Sphingobacteriales</taxon>
        <taxon>Sphingobacteriaceae</taxon>
        <taxon>Mucilaginibacter</taxon>
    </lineage>
</organism>
<dbReference type="PROSITE" id="PS51819">
    <property type="entry name" value="VOC"/>
    <property type="match status" value="1"/>
</dbReference>
<dbReference type="PANTHER" id="PTHR36503">
    <property type="entry name" value="BLR2520 PROTEIN"/>
    <property type="match status" value="1"/>
</dbReference>
<protein>
    <recommendedName>
        <fullName evidence="1">VOC domain-containing protein</fullName>
    </recommendedName>
</protein>
<name>A0ABP7W904_9SPHI</name>
<dbReference type="InterPro" id="IPR004360">
    <property type="entry name" value="Glyas_Fos-R_dOase_dom"/>
</dbReference>
<dbReference type="Gene3D" id="3.10.180.10">
    <property type="entry name" value="2,3-Dihydroxybiphenyl 1,2-Dioxygenase, domain 1"/>
    <property type="match status" value="1"/>
</dbReference>
<evidence type="ECO:0000313" key="3">
    <source>
        <dbReference type="Proteomes" id="UP001500841"/>
    </source>
</evidence>
<dbReference type="InterPro" id="IPR029068">
    <property type="entry name" value="Glyas_Bleomycin-R_OHBP_Dase"/>
</dbReference>
<proteinExistence type="predicted"/>